<evidence type="ECO:0000256" key="1">
    <source>
        <dbReference type="SAM" id="MobiDB-lite"/>
    </source>
</evidence>
<evidence type="ECO:0000313" key="3">
    <source>
        <dbReference type="Proteomes" id="UP001295740"/>
    </source>
</evidence>
<name>A0AAI8V8N3_9PEZI</name>
<evidence type="ECO:0000313" key="2">
    <source>
        <dbReference type="EMBL" id="CAJ2500376.1"/>
    </source>
</evidence>
<dbReference type="EMBL" id="CAUWAG010000003">
    <property type="protein sequence ID" value="CAJ2500376.1"/>
    <property type="molecule type" value="Genomic_DNA"/>
</dbReference>
<organism evidence="2 3">
    <name type="scientific">Anthostomella pinea</name>
    <dbReference type="NCBI Taxonomy" id="933095"/>
    <lineage>
        <taxon>Eukaryota</taxon>
        <taxon>Fungi</taxon>
        <taxon>Dikarya</taxon>
        <taxon>Ascomycota</taxon>
        <taxon>Pezizomycotina</taxon>
        <taxon>Sordariomycetes</taxon>
        <taxon>Xylariomycetidae</taxon>
        <taxon>Xylariales</taxon>
        <taxon>Xylariaceae</taxon>
        <taxon>Anthostomella</taxon>
    </lineage>
</organism>
<reference evidence="2" key="1">
    <citation type="submission" date="2023-10" db="EMBL/GenBank/DDBJ databases">
        <authorList>
            <person name="Hackl T."/>
        </authorList>
    </citation>
    <scope>NUCLEOTIDE SEQUENCE</scope>
</reference>
<protein>
    <submittedName>
        <fullName evidence="2">Uu.00g032290.m01.CDS01</fullName>
    </submittedName>
</protein>
<keyword evidence="3" id="KW-1185">Reference proteome</keyword>
<gene>
    <name evidence="2" type="ORF">KHLLAP_LOCUS844</name>
</gene>
<proteinExistence type="predicted"/>
<sequence>MDLEEYDQIADFVFFVLFRYYILPVDHDDIVARAGSDGVDAGDAPDGHQASSRGPRYR</sequence>
<dbReference type="AlphaFoldDB" id="A0AAI8V8N3"/>
<comment type="caution">
    <text evidence="2">The sequence shown here is derived from an EMBL/GenBank/DDBJ whole genome shotgun (WGS) entry which is preliminary data.</text>
</comment>
<feature type="region of interest" description="Disordered" evidence="1">
    <location>
        <begin position="34"/>
        <end position="58"/>
    </location>
</feature>
<accession>A0AAI8V8N3</accession>
<dbReference type="Proteomes" id="UP001295740">
    <property type="component" value="Unassembled WGS sequence"/>
</dbReference>